<name>A0A2A9M6W1_BESBE</name>
<gene>
    <name evidence="1" type="ORF">BESB_019820</name>
</gene>
<dbReference type="EMBL" id="NWUJ01000012">
    <property type="protein sequence ID" value="PFH32041.1"/>
    <property type="molecule type" value="Genomic_DNA"/>
</dbReference>
<evidence type="ECO:0000313" key="1">
    <source>
        <dbReference type="EMBL" id="PFH32041.1"/>
    </source>
</evidence>
<dbReference type="OrthoDB" id="361772at2759"/>
<comment type="caution">
    <text evidence="1">The sequence shown here is derived from an EMBL/GenBank/DDBJ whole genome shotgun (WGS) entry which is preliminary data.</text>
</comment>
<dbReference type="KEGG" id="bbes:BESB_019820"/>
<sequence length="62" mass="6946">MRNEVSGEPTVEEEERKVLEQVVEKPSEGGVTIHIEKSPEGVEPVLKVHPSFKQSDIHSHSE</sequence>
<accession>A0A2A9M6W1</accession>
<reference evidence="1 2" key="1">
    <citation type="submission" date="2017-09" db="EMBL/GenBank/DDBJ databases">
        <title>Genome sequencing of Besnoitia besnoiti strain Bb-Ger1.</title>
        <authorList>
            <person name="Schares G."/>
            <person name="Venepally P."/>
            <person name="Lorenzi H.A."/>
        </authorList>
    </citation>
    <scope>NUCLEOTIDE SEQUENCE [LARGE SCALE GENOMIC DNA]</scope>
    <source>
        <strain evidence="1 2">Bb-Ger1</strain>
    </source>
</reference>
<dbReference type="RefSeq" id="XP_029216050.1">
    <property type="nucleotide sequence ID" value="XM_029360691.1"/>
</dbReference>
<evidence type="ECO:0000313" key="2">
    <source>
        <dbReference type="Proteomes" id="UP000224006"/>
    </source>
</evidence>
<organism evidence="1 2">
    <name type="scientific">Besnoitia besnoiti</name>
    <name type="common">Apicomplexan protozoan</name>
    <dbReference type="NCBI Taxonomy" id="94643"/>
    <lineage>
        <taxon>Eukaryota</taxon>
        <taxon>Sar</taxon>
        <taxon>Alveolata</taxon>
        <taxon>Apicomplexa</taxon>
        <taxon>Conoidasida</taxon>
        <taxon>Coccidia</taxon>
        <taxon>Eucoccidiorida</taxon>
        <taxon>Eimeriorina</taxon>
        <taxon>Sarcocystidae</taxon>
        <taxon>Besnoitia</taxon>
    </lineage>
</organism>
<dbReference type="GeneID" id="40307043"/>
<dbReference type="VEuPathDB" id="ToxoDB:BESB_019820"/>
<keyword evidence="2" id="KW-1185">Reference proteome</keyword>
<protein>
    <submittedName>
        <fullName evidence="1">Uncharacterized protein</fullName>
    </submittedName>
</protein>
<dbReference type="Proteomes" id="UP000224006">
    <property type="component" value="Chromosome XI"/>
</dbReference>
<dbReference type="AlphaFoldDB" id="A0A2A9M6W1"/>
<proteinExistence type="predicted"/>